<feature type="transmembrane region" description="Helical" evidence="10">
    <location>
        <begin position="117"/>
        <end position="137"/>
    </location>
</feature>
<dbReference type="EMBL" id="AP029263">
    <property type="protein sequence ID" value="BFF93007.1"/>
    <property type="molecule type" value="Genomic_DNA"/>
</dbReference>
<dbReference type="AlphaFoldDB" id="A0AAU9FBF3"/>
<dbReference type="GO" id="GO:0016020">
    <property type="term" value="C:membrane"/>
    <property type="evidence" value="ECO:0007669"/>
    <property type="project" value="UniProtKB-SubCell"/>
</dbReference>
<evidence type="ECO:0000256" key="6">
    <source>
        <dbReference type="ARBA" id="ARBA00022989"/>
    </source>
</evidence>
<evidence type="ECO:0000256" key="10">
    <source>
        <dbReference type="SAM" id="Phobius"/>
    </source>
</evidence>
<feature type="repeat" description="Solcar" evidence="8">
    <location>
        <begin position="210"/>
        <end position="295"/>
    </location>
</feature>
<feature type="transmembrane region" description="Helical" evidence="10">
    <location>
        <begin position="274"/>
        <end position="297"/>
    </location>
</feature>
<name>A0AAU9FBF3_DROMD</name>
<protein>
    <submittedName>
        <fullName evidence="11">Mitochondrial dicarboxylate carrier</fullName>
    </submittedName>
</protein>
<accession>A0AAU9FBF3</accession>
<gene>
    <name evidence="11" type="ORF">DMAD_10943</name>
</gene>
<sequence length="298" mass="33431">MKSNDTDNDKQSSGTTLQRIDNLPVYVGYVINVAAIVLSHPIDIIRVNVQANVLHFVSMSDVIRLMFKQKRIAGFYYGIGGALLRCTVQTGTTYALYHWLKDNPYLHMLEPFDTSTVAGISGLGGGLLSTPFAKVAIVRQADLTRRPYQQRNYGNPWRALKCMYGRGGTAFLFTGYELHGFSTGAMAMLHAPIHEWVEDMLLKLHRIRDEDWVIDLMAMTITVSIISLILTPVDAVTTVVMNACYKKFPSKKHLCLKIIEIHGYRGFFLGLRPALIAILPHAFIATLTYPLIAEYFIS</sequence>
<dbReference type="PANTHER" id="PTHR45618">
    <property type="entry name" value="MITOCHONDRIAL DICARBOXYLATE CARRIER-RELATED"/>
    <property type="match status" value="1"/>
</dbReference>
<dbReference type="Gene3D" id="1.50.40.10">
    <property type="entry name" value="Mitochondrial carrier domain"/>
    <property type="match status" value="1"/>
</dbReference>
<organism evidence="11 12">
    <name type="scientific">Drosophila madeirensis</name>
    <name type="common">Fruit fly</name>
    <dbReference type="NCBI Taxonomy" id="30013"/>
    <lineage>
        <taxon>Eukaryota</taxon>
        <taxon>Metazoa</taxon>
        <taxon>Ecdysozoa</taxon>
        <taxon>Arthropoda</taxon>
        <taxon>Hexapoda</taxon>
        <taxon>Insecta</taxon>
        <taxon>Pterygota</taxon>
        <taxon>Neoptera</taxon>
        <taxon>Endopterygota</taxon>
        <taxon>Diptera</taxon>
        <taxon>Brachycera</taxon>
        <taxon>Muscomorpha</taxon>
        <taxon>Ephydroidea</taxon>
        <taxon>Drosophilidae</taxon>
        <taxon>Drosophila</taxon>
        <taxon>Sophophora</taxon>
    </lineage>
</organism>
<evidence type="ECO:0000256" key="5">
    <source>
        <dbReference type="ARBA" id="ARBA00022737"/>
    </source>
</evidence>
<dbReference type="Pfam" id="PF00153">
    <property type="entry name" value="Mito_carr"/>
    <property type="match status" value="2"/>
</dbReference>
<evidence type="ECO:0000256" key="8">
    <source>
        <dbReference type="PROSITE-ProRule" id="PRU00282"/>
    </source>
</evidence>
<evidence type="ECO:0000256" key="4">
    <source>
        <dbReference type="ARBA" id="ARBA00022692"/>
    </source>
</evidence>
<evidence type="ECO:0000256" key="1">
    <source>
        <dbReference type="ARBA" id="ARBA00004141"/>
    </source>
</evidence>
<feature type="repeat" description="Solcar" evidence="8">
    <location>
        <begin position="19"/>
        <end position="103"/>
    </location>
</feature>
<evidence type="ECO:0000256" key="3">
    <source>
        <dbReference type="ARBA" id="ARBA00022448"/>
    </source>
</evidence>
<dbReference type="PROSITE" id="PS50920">
    <property type="entry name" value="SOLCAR"/>
    <property type="match status" value="2"/>
</dbReference>
<feature type="transmembrane region" description="Helical" evidence="10">
    <location>
        <begin position="74"/>
        <end position="97"/>
    </location>
</feature>
<reference evidence="11 12" key="1">
    <citation type="submission" date="2024-02" db="EMBL/GenBank/DDBJ databases">
        <title>A chromosome-level genome assembly of Drosophila madeirensis, a fruit fly species endemic to Madeira island.</title>
        <authorList>
            <person name="Tomihara K."/>
            <person name="Llopart A."/>
            <person name="Yamamoto D."/>
        </authorList>
    </citation>
    <scope>NUCLEOTIDE SEQUENCE [LARGE SCALE GENOMIC DNA]</scope>
    <source>
        <strain evidence="11 12">RF1</strain>
    </source>
</reference>
<keyword evidence="3 9" id="KW-0813">Transport</keyword>
<proteinExistence type="inferred from homology"/>
<keyword evidence="5" id="KW-0677">Repeat</keyword>
<keyword evidence="12" id="KW-1185">Reference proteome</keyword>
<evidence type="ECO:0000313" key="12">
    <source>
        <dbReference type="Proteomes" id="UP001500889"/>
    </source>
</evidence>
<dbReference type="InterPro" id="IPR018108">
    <property type="entry name" value="MCP_transmembrane"/>
</dbReference>
<evidence type="ECO:0000313" key="11">
    <source>
        <dbReference type="EMBL" id="BFF93007.1"/>
    </source>
</evidence>
<evidence type="ECO:0000256" key="7">
    <source>
        <dbReference type="ARBA" id="ARBA00023136"/>
    </source>
</evidence>
<dbReference type="InterPro" id="IPR023395">
    <property type="entry name" value="MCP_dom_sf"/>
</dbReference>
<comment type="subcellular location">
    <subcellularLocation>
        <location evidence="1">Membrane</location>
        <topology evidence="1">Multi-pass membrane protein</topology>
    </subcellularLocation>
</comment>
<keyword evidence="7 8" id="KW-0472">Membrane</keyword>
<keyword evidence="4 8" id="KW-0812">Transmembrane</keyword>
<keyword evidence="6 10" id="KW-1133">Transmembrane helix</keyword>
<comment type="similarity">
    <text evidence="2 9">Belongs to the mitochondrial carrier (TC 2.A.29) family.</text>
</comment>
<dbReference type="InterPro" id="IPR050391">
    <property type="entry name" value="Mito_Metabolite_Transporter"/>
</dbReference>
<dbReference type="SUPFAM" id="SSF103506">
    <property type="entry name" value="Mitochondrial carrier"/>
    <property type="match status" value="1"/>
</dbReference>
<dbReference type="Proteomes" id="UP001500889">
    <property type="component" value="Chromosome O"/>
</dbReference>
<evidence type="ECO:0000256" key="2">
    <source>
        <dbReference type="ARBA" id="ARBA00006375"/>
    </source>
</evidence>
<evidence type="ECO:0000256" key="9">
    <source>
        <dbReference type="RuleBase" id="RU000488"/>
    </source>
</evidence>